<protein>
    <submittedName>
        <fullName evidence="2">Peptidase</fullName>
    </submittedName>
</protein>
<dbReference type="Proteomes" id="UP000259950">
    <property type="component" value="Segment"/>
</dbReference>
<sequence length="719" mass="81814">MHNQFNKCPIDPQATAWGSYTVYIHEDPPPMSIQNIKGTLARLLATENLIVEHKKCETAQFNVETRVLTLPIWENFSSIVYDLLVGHEVGHALFTPNEDFSNLKAPQSYLNVTEDARIEKLMKRKFPGLNKSFYKGYNELMEMDFFDVKDTDLSTIGLIDRINLYFKGNRDIEFSSKEQPLVDMTGKSETFGEAVEAAEAIYAFMKEELEQKKEDKQDIEVPQMGNQGGGSPSETESVDAEESEQKEEGQPQSQQSQGGTAGGDHSDEEINIDDVLTDESLQEKLKEAAGKYGMDYQYYEVPQVNLDTVIVSNKEVWDCAYDYWEGQDYINFYDHKYQQFKKDIQKEVNYLVKEFECKKSADAYARSSTSRTGVLDTTKLHTYKFNDDLFKKVTVLPDGKNHGLIFILDWSGSMGHVLQDTIKQLLSLVFFCRKVKIPFEVYSFTNEWFKGDDTGTMYGDRSQWNTTPHMEPGQGKLCVSKWFNLLNILTHKVNAQDFERQCRGLFALGYGVWPSKLGLSGTPLNEALISLHTIIPHFKKENGVQKLHVSVLTDGESAGVPFFSWIDRPDGESYWGNVHTREDVGFIRNRKNGHTYQITGRYTGMTKSLLDHLGDVYPDVNLIGFRLVGSGDFNRFLGAINRWQDADLISEFRKNKSVAIEGTGYVKYFAMNANSLNNNVDFDVQEGAKKSTIRSAFKKSLANKKLNKKVLSQFIELVA</sequence>
<organism evidence="2">
    <name type="scientific">Synechococcus virus S-PRM1</name>
    <dbReference type="NCBI Taxonomy" id="2100130"/>
    <lineage>
        <taxon>Viruses</taxon>
        <taxon>Duplodnaviria</taxon>
        <taxon>Heunggongvirae</taxon>
        <taxon>Uroviricota</taxon>
        <taxon>Caudoviricetes</taxon>
        <taxon>Pantevenvirales</taxon>
        <taxon>Kyanoviridae</taxon>
        <taxon>Makelovirus</taxon>
        <taxon>Makelovirus prm1</taxon>
    </lineage>
</organism>
<proteinExistence type="predicted"/>
<dbReference type="EMBL" id="MH629685">
    <property type="protein sequence ID" value="AXN58513.1"/>
    <property type="molecule type" value="Genomic_DNA"/>
</dbReference>
<name>A0A346FKK8_9CAUD</name>
<evidence type="ECO:0000256" key="1">
    <source>
        <dbReference type="SAM" id="MobiDB-lite"/>
    </source>
</evidence>
<evidence type="ECO:0000313" key="3">
    <source>
        <dbReference type="Proteomes" id="UP000259950"/>
    </source>
</evidence>
<feature type="compositionally biased region" description="Acidic residues" evidence="1">
    <location>
        <begin position="236"/>
        <end position="245"/>
    </location>
</feature>
<accession>A0A346FKK8</accession>
<dbReference type="GeneID" id="65115411"/>
<reference evidence="2" key="1">
    <citation type="submission" date="2018-07" db="EMBL/GenBank/DDBJ databases">
        <title>Complete genome sequence of the cyanophage S-PRM1 isolated from Singapore coastal waters.</title>
        <authorList>
            <person name="Chenard C."/>
            <person name="Kolundzija S."/>
            <person name="Lauro F.M."/>
        </authorList>
    </citation>
    <scope>NUCLEOTIDE SEQUENCE [LARGE SCALE GENOMIC DNA]</scope>
</reference>
<dbReference type="KEGG" id="vg:65115411"/>
<keyword evidence="3" id="KW-1185">Reference proteome</keyword>
<feature type="region of interest" description="Disordered" evidence="1">
    <location>
        <begin position="213"/>
        <end position="268"/>
    </location>
</feature>
<dbReference type="RefSeq" id="YP_010097744.1">
    <property type="nucleotide sequence ID" value="NC_055761.1"/>
</dbReference>
<evidence type="ECO:0000313" key="2">
    <source>
        <dbReference type="EMBL" id="AXN58513.1"/>
    </source>
</evidence>